<dbReference type="SMART" id="SM00790">
    <property type="entry name" value="AFOR_N"/>
    <property type="match status" value="1"/>
</dbReference>
<dbReference type="PANTHER" id="PTHR30038:SF0">
    <property type="entry name" value="TUNGSTEN-CONTAINING ALDEHYDE FERREDOXIN OXIDOREDUCTASE"/>
    <property type="match status" value="1"/>
</dbReference>
<dbReference type="Gene3D" id="3.60.9.10">
    <property type="entry name" value="Aldehyde ferredoxin oxidoreductase, N-terminal domain"/>
    <property type="match status" value="1"/>
</dbReference>
<dbReference type="GO" id="GO:0051539">
    <property type="term" value="F:4 iron, 4 sulfur cluster binding"/>
    <property type="evidence" value="ECO:0007669"/>
    <property type="project" value="UniProtKB-KW"/>
</dbReference>
<feature type="domain" description="Aldehyde ferredoxin oxidoreductase N-terminal" evidence="9">
    <location>
        <begin position="5"/>
        <end position="207"/>
    </location>
</feature>
<organism evidence="11 12">
    <name type="scientific">Fervidicoccus fontis</name>
    <dbReference type="NCBI Taxonomy" id="683846"/>
    <lineage>
        <taxon>Archaea</taxon>
        <taxon>Thermoproteota</taxon>
        <taxon>Thermoprotei</taxon>
        <taxon>Fervidicoccales</taxon>
        <taxon>Fervidicoccaceae</taxon>
        <taxon>Fervidicoccus</taxon>
    </lineage>
</organism>
<dbReference type="AlphaFoldDB" id="A0A2J6N242"/>
<name>A0A2J6N242_9CREN</name>
<dbReference type="RefSeq" id="WP_272985588.1">
    <property type="nucleotide sequence ID" value="NZ_DSFH01000055.1"/>
</dbReference>
<dbReference type="InterPro" id="IPR051919">
    <property type="entry name" value="W-dependent_AOR"/>
</dbReference>
<keyword evidence="6" id="KW-0408">Iron</keyword>
<dbReference type="Gene3D" id="1.10.569.10">
    <property type="entry name" value="Aldehyde Ferredoxin Oxidoreductase Protein, subunit A, domain 2"/>
    <property type="match status" value="1"/>
</dbReference>
<dbReference type="EMBL" id="PNIM01000016">
    <property type="protein sequence ID" value="PMB75380.1"/>
    <property type="molecule type" value="Genomic_DNA"/>
</dbReference>
<protein>
    <submittedName>
        <fullName evidence="11">Aldehyde ferredoxin oxidoreductase</fullName>
    </submittedName>
</protein>
<dbReference type="InterPro" id="IPR036021">
    <property type="entry name" value="Tungsten_al_ferr_oxy-like_C"/>
</dbReference>
<dbReference type="InterPro" id="IPR013984">
    <property type="entry name" value="Ald_Fedxn_OxRdtase_dom2"/>
</dbReference>
<keyword evidence="4" id="KW-0479">Metal-binding</keyword>
<comment type="cofactor">
    <cofactor evidence="1">
        <name>[4Fe-4S] cluster</name>
        <dbReference type="ChEBI" id="CHEBI:49883"/>
    </cofactor>
</comment>
<comment type="caution">
    <text evidence="11">The sequence shown here is derived from an EMBL/GenBank/DDBJ whole genome shotgun (WGS) entry which is preliminary data.</text>
</comment>
<evidence type="ECO:0000259" key="9">
    <source>
        <dbReference type="SMART" id="SM00790"/>
    </source>
</evidence>
<keyword evidence="7" id="KW-0411">Iron-sulfur</keyword>
<dbReference type="Gene3D" id="1.10.599.10">
    <property type="entry name" value="Aldehyde Ferredoxin Oxidoreductase Protein, subunit A, domain 3"/>
    <property type="match status" value="1"/>
</dbReference>
<evidence type="ECO:0000313" key="12">
    <source>
        <dbReference type="Proteomes" id="UP000237153"/>
    </source>
</evidence>
<dbReference type="EMBL" id="DSFH01000055">
    <property type="protein sequence ID" value="HEW64245.1"/>
    <property type="molecule type" value="Genomic_DNA"/>
</dbReference>
<reference evidence="10" key="2">
    <citation type="journal article" date="2020" name="mSystems">
        <title>Genome- and Community-Level Interaction Insights into Carbon Utilization and Element Cycling Functions of Hydrothermarchaeota in Hydrothermal Sediment.</title>
        <authorList>
            <person name="Zhou Z."/>
            <person name="Liu Y."/>
            <person name="Xu W."/>
            <person name="Pan J."/>
            <person name="Luo Z.H."/>
            <person name="Li M."/>
        </authorList>
    </citation>
    <scope>NUCLEOTIDE SEQUENCE [LARGE SCALE GENOMIC DNA]</scope>
    <source>
        <strain evidence="10">SpSt-1261</strain>
    </source>
</reference>
<keyword evidence="5" id="KW-0560">Oxidoreductase</keyword>
<proteinExistence type="inferred from homology"/>
<dbReference type="Pfam" id="PF01314">
    <property type="entry name" value="AFOR_C"/>
    <property type="match status" value="1"/>
</dbReference>
<sequence length="612" mass="66698">MIGGFHGKILKVDLSTGTIKTLELSEEMAKSFVGGSGLAAALLYDILTRDLDPLSPDSPLLFITGPFTGSKVPSSSRYAICAKSPLTGLWGESTAGGHFPASLKLSGYDGILFVGRSSKPVYLFVHNGEAEIKDASDLWGLTTYETQEAIRDELGRDVKVASIGPAGENMVKFAAVINDEGKAAGRTGMGAVMGSKNLKAVAVYGNMEPPIADPKTFSELLPKAIAEIESNPTTHMSRLYGTLDYVAAGMSYGDVPTKYYQDSIFPAYKLNGKALREKYYVKPIACTGCPIACGKEIEFGKYGLEKADTLEYETAAAFGPLCGIDDLDALIYINYLCNAYGMDTISAGASVAFAMNAYEKGKLTKEKLGGLEAKWGDKDVAIELVHMIANRKSIGEILAEGTKVAASKLGIEDGEVAVVKGLEIPMHDPRAFSMQALTYATSTRGACHMRPDYFTVEIGQEIPELGIRQTDRFASNPEKVESFIKFQNVREVYDSLILCKFSANSLTTISKFYSAITGVKVEPKEFNVLGERIYNIKRSINLRLGMRKEDEKLPKIILRSIKRGGTQGNVPNIEEMLRHYYAMRKIDPVTGKPMKEKLEELGLLKQAKDLWG</sequence>
<dbReference type="GO" id="GO:0016625">
    <property type="term" value="F:oxidoreductase activity, acting on the aldehyde or oxo group of donors, iron-sulfur protein as acceptor"/>
    <property type="evidence" value="ECO:0007669"/>
    <property type="project" value="InterPro"/>
</dbReference>
<evidence type="ECO:0000256" key="5">
    <source>
        <dbReference type="ARBA" id="ARBA00023002"/>
    </source>
</evidence>
<dbReference type="Pfam" id="PF02730">
    <property type="entry name" value="AFOR_N"/>
    <property type="match status" value="1"/>
</dbReference>
<comment type="similarity">
    <text evidence="2">Belongs to the AOR/FOR family.</text>
</comment>
<dbReference type="InterPro" id="IPR013985">
    <property type="entry name" value="Ald_Fedxn_OxRdtase_dom3"/>
</dbReference>
<keyword evidence="3" id="KW-0004">4Fe-4S</keyword>
<evidence type="ECO:0000256" key="6">
    <source>
        <dbReference type="ARBA" id="ARBA00023004"/>
    </source>
</evidence>
<dbReference type="InterPro" id="IPR001203">
    <property type="entry name" value="OxRdtase_Ald_Fedxn_C"/>
</dbReference>
<accession>A0A2J6N242</accession>
<dbReference type="Proteomes" id="UP000237153">
    <property type="component" value="Unassembled WGS sequence"/>
</dbReference>
<evidence type="ECO:0000256" key="3">
    <source>
        <dbReference type="ARBA" id="ARBA00022485"/>
    </source>
</evidence>
<evidence type="ECO:0000256" key="2">
    <source>
        <dbReference type="ARBA" id="ARBA00011032"/>
    </source>
</evidence>
<evidence type="ECO:0000313" key="10">
    <source>
        <dbReference type="EMBL" id="HEW64245.1"/>
    </source>
</evidence>
<comment type="cofactor">
    <cofactor evidence="8">
        <name>tungstopterin</name>
        <dbReference type="ChEBI" id="CHEBI:30402"/>
    </cofactor>
</comment>
<evidence type="ECO:0000313" key="11">
    <source>
        <dbReference type="EMBL" id="PMB75380.1"/>
    </source>
</evidence>
<evidence type="ECO:0000256" key="1">
    <source>
        <dbReference type="ARBA" id="ARBA00001966"/>
    </source>
</evidence>
<dbReference type="GO" id="GO:0046872">
    <property type="term" value="F:metal ion binding"/>
    <property type="evidence" value="ECO:0007669"/>
    <property type="project" value="UniProtKB-KW"/>
</dbReference>
<dbReference type="InterPro" id="IPR013983">
    <property type="entry name" value="Ald_Fedxn_OxRdtase_N"/>
</dbReference>
<reference evidence="11 12" key="1">
    <citation type="submission" date="2018-01" db="EMBL/GenBank/DDBJ databases">
        <title>Metagenomic assembled genomes from two thermal pools in the Uzon Caldera, Kamchatka, Russia.</title>
        <authorList>
            <person name="Wilkins L."/>
            <person name="Ettinger C."/>
        </authorList>
    </citation>
    <scope>NUCLEOTIDE SEQUENCE [LARGE SCALE GENOMIC DNA]</scope>
    <source>
        <strain evidence="11">ZAV-06</strain>
    </source>
</reference>
<dbReference type="SUPFAM" id="SSF48310">
    <property type="entry name" value="Aldehyde ferredoxin oxidoreductase, C-terminal domains"/>
    <property type="match status" value="1"/>
</dbReference>
<evidence type="ECO:0000256" key="8">
    <source>
        <dbReference type="ARBA" id="ARBA00049934"/>
    </source>
</evidence>
<evidence type="ECO:0000256" key="7">
    <source>
        <dbReference type="ARBA" id="ARBA00023014"/>
    </source>
</evidence>
<dbReference type="SUPFAM" id="SSF56228">
    <property type="entry name" value="Aldehyde ferredoxin oxidoreductase, N-terminal domain"/>
    <property type="match status" value="1"/>
</dbReference>
<evidence type="ECO:0000256" key="4">
    <source>
        <dbReference type="ARBA" id="ARBA00022723"/>
    </source>
</evidence>
<dbReference type="GO" id="GO:0009055">
    <property type="term" value="F:electron transfer activity"/>
    <property type="evidence" value="ECO:0007669"/>
    <property type="project" value="InterPro"/>
</dbReference>
<gene>
    <name evidence="11" type="ORF">C0188_03460</name>
    <name evidence="10" type="ORF">ENO39_04230</name>
</gene>
<dbReference type="Proteomes" id="UP000886076">
    <property type="component" value="Unassembled WGS sequence"/>
</dbReference>
<dbReference type="PANTHER" id="PTHR30038">
    <property type="entry name" value="ALDEHYDE FERREDOXIN OXIDOREDUCTASE"/>
    <property type="match status" value="1"/>
</dbReference>
<dbReference type="InterPro" id="IPR036503">
    <property type="entry name" value="Ald_Fedxn_OxRdtase_N_sf"/>
</dbReference>